<dbReference type="Pfam" id="PF01656">
    <property type="entry name" value="CbiA"/>
    <property type="match status" value="1"/>
</dbReference>
<feature type="domain" description="Polysaccharide chain length determinant N-terminal" evidence="12">
    <location>
        <begin position="37"/>
        <end position="120"/>
    </location>
</feature>
<feature type="region of interest" description="Disordered" evidence="9">
    <location>
        <begin position="778"/>
        <end position="801"/>
    </location>
</feature>
<evidence type="ECO:0000256" key="5">
    <source>
        <dbReference type="ARBA" id="ARBA00022840"/>
    </source>
</evidence>
<evidence type="ECO:0000259" key="11">
    <source>
        <dbReference type="Pfam" id="PF01656"/>
    </source>
</evidence>
<name>A0A1I4HEV9_9HYPH</name>
<keyword evidence="3 10" id="KW-0812">Transmembrane</keyword>
<keyword evidence="7 10" id="KW-0472">Membrane</keyword>
<dbReference type="InterPro" id="IPR002586">
    <property type="entry name" value="CobQ/CobB/MinD/ParA_Nub-bd_dom"/>
</dbReference>
<dbReference type="GO" id="GO:0004713">
    <property type="term" value="F:protein tyrosine kinase activity"/>
    <property type="evidence" value="ECO:0007669"/>
    <property type="project" value="TreeGrafter"/>
</dbReference>
<evidence type="ECO:0000256" key="4">
    <source>
        <dbReference type="ARBA" id="ARBA00022741"/>
    </source>
</evidence>
<accession>A0A1I4HEV9</accession>
<evidence type="ECO:0000313" key="14">
    <source>
        <dbReference type="EMBL" id="SFL40654.1"/>
    </source>
</evidence>
<dbReference type="Gene3D" id="3.40.50.300">
    <property type="entry name" value="P-loop containing nucleotide triphosphate hydrolases"/>
    <property type="match status" value="1"/>
</dbReference>
<dbReference type="InterPro" id="IPR027417">
    <property type="entry name" value="P-loop_NTPase"/>
</dbReference>
<dbReference type="GO" id="GO:0005886">
    <property type="term" value="C:plasma membrane"/>
    <property type="evidence" value="ECO:0007669"/>
    <property type="project" value="UniProtKB-SubCell"/>
</dbReference>
<organism evidence="14 15">
    <name type="scientific">Methylobacterium pseudosasicola</name>
    <dbReference type="NCBI Taxonomy" id="582667"/>
    <lineage>
        <taxon>Bacteria</taxon>
        <taxon>Pseudomonadati</taxon>
        <taxon>Pseudomonadota</taxon>
        <taxon>Alphaproteobacteria</taxon>
        <taxon>Hyphomicrobiales</taxon>
        <taxon>Methylobacteriaceae</taxon>
        <taxon>Methylobacterium</taxon>
    </lineage>
</organism>
<keyword evidence="6 10" id="KW-1133">Transmembrane helix</keyword>
<dbReference type="STRING" id="582667.SAMN05192568_1004202"/>
<evidence type="ECO:0000313" key="15">
    <source>
        <dbReference type="Proteomes" id="UP000199048"/>
    </source>
</evidence>
<keyword evidence="15" id="KW-1185">Reference proteome</keyword>
<dbReference type="InterPro" id="IPR032807">
    <property type="entry name" value="GNVR"/>
</dbReference>
<evidence type="ECO:0000256" key="10">
    <source>
        <dbReference type="SAM" id="Phobius"/>
    </source>
</evidence>
<protein>
    <submittedName>
        <fullName evidence="14">Succinoglycan biosynthesis transport protein ExoP</fullName>
    </submittedName>
</protein>
<evidence type="ECO:0000256" key="7">
    <source>
        <dbReference type="ARBA" id="ARBA00023136"/>
    </source>
</evidence>
<dbReference type="Pfam" id="PF02706">
    <property type="entry name" value="Wzz"/>
    <property type="match status" value="1"/>
</dbReference>
<evidence type="ECO:0000256" key="2">
    <source>
        <dbReference type="ARBA" id="ARBA00022475"/>
    </source>
</evidence>
<dbReference type="EMBL" id="FOTK01000004">
    <property type="protein sequence ID" value="SFL40654.1"/>
    <property type="molecule type" value="Genomic_DNA"/>
</dbReference>
<keyword evidence="8" id="KW-0175">Coiled coil</keyword>
<dbReference type="OrthoDB" id="230260at2"/>
<dbReference type="InterPro" id="IPR005702">
    <property type="entry name" value="Wzc-like_C"/>
</dbReference>
<dbReference type="Proteomes" id="UP000199048">
    <property type="component" value="Unassembled WGS sequence"/>
</dbReference>
<dbReference type="RefSeq" id="WP_092038171.1">
    <property type="nucleotide sequence ID" value="NZ_FOTK01000004.1"/>
</dbReference>
<keyword evidence="2" id="KW-1003">Cell membrane</keyword>
<dbReference type="InterPro" id="IPR003856">
    <property type="entry name" value="LPS_length_determ_N"/>
</dbReference>
<keyword evidence="5" id="KW-0067">ATP-binding</keyword>
<dbReference type="SUPFAM" id="SSF52540">
    <property type="entry name" value="P-loop containing nucleoside triphosphate hydrolases"/>
    <property type="match status" value="1"/>
</dbReference>
<feature type="domain" description="CobQ/CobB/MinD/ParA nucleotide binding" evidence="11">
    <location>
        <begin position="578"/>
        <end position="753"/>
    </location>
</feature>
<dbReference type="InterPro" id="IPR050445">
    <property type="entry name" value="Bact_polysacc_biosynth/exp"/>
</dbReference>
<dbReference type="CDD" id="cd05387">
    <property type="entry name" value="BY-kinase"/>
    <property type="match status" value="1"/>
</dbReference>
<evidence type="ECO:0000256" key="6">
    <source>
        <dbReference type="ARBA" id="ARBA00022989"/>
    </source>
</evidence>
<evidence type="ECO:0000256" key="1">
    <source>
        <dbReference type="ARBA" id="ARBA00004651"/>
    </source>
</evidence>
<evidence type="ECO:0000259" key="12">
    <source>
        <dbReference type="Pfam" id="PF02706"/>
    </source>
</evidence>
<comment type="subcellular location">
    <subcellularLocation>
        <location evidence="1">Cell membrane</location>
        <topology evidence="1">Multi-pass membrane protein</topology>
    </subcellularLocation>
</comment>
<gene>
    <name evidence="14" type="ORF">SAMN05192568_1004202</name>
</gene>
<dbReference type="PANTHER" id="PTHR32309:SF13">
    <property type="entry name" value="FERRIC ENTEROBACTIN TRANSPORT PROTEIN FEPE"/>
    <property type="match status" value="1"/>
</dbReference>
<evidence type="ECO:0000256" key="9">
    <source>
        <dbReference type="SAM" id="MobiDB-lite"/>
    </source>
</evidence>
<feature type="domain" description="Tyrosine-protein kinase G-rich" evidence="13">
    <location>
        <begin position="414"/>
        <end position="486"/>
    </location>
</feature>
<sequence>MNRHSTGASFLRADPVAGPARAWRDGARAPDPEDQVAILTIVRRNWRSILALGGVGFVLAIIYVATAPSIYTAKARVYIESRSSPVTARDTPGAATPLEIPEVESQVEYIRSEKIALAAVRRLGLSPTQDLAVPSHPLVAKVREAVGAVKLFVGHLIGLSPSHKTNGAESLEERQAGTVRENLEAARIGAAYVIEVGYSLDNPTTAAAVANAVADAYVATQLENRSQIWKVAGEWILPRLREMQQRASQASREAQTYKAEHAIIDLGKRGLVGEQQLEELNTAVATARSKTVDARATRDQIHMLLASDIADPGITEAFKDTVIIQLRKQYVDLVQRADDLKRRLGPDHAAVTTIQKDVLAAKQSLRAELERLAASLDRDYEVAKSREDSMTSAFDALISKTLVTSEARVKAKELDRAAETYDQIYTNLLSRYIDAVNQQSYPQPSAHVITSASVPERPSAPRGSLIVLLGVLVGAGLGVSGAFARHWFDRTIRAPGQLTGQGLPCLAALPELRREPGYRAALALAQNHASEALRPASVEAFKASVVRFMPQSVFVERLHSLKTHLLGNDRRGPVFAIGVTSVGGSTGKTTFASNFAQLLARSRSASSRILLIDADVRQATLSQLNQAADQHGLLDVLAGRCGTEEAVRHQLGDVRLLTCGSLLPGDPHFSDLMTPEAIAGLVQDERTHLDRIVVDLPAVDELPTLRPLLDMLDGMILVAEAGKTNIDDVVAAVHDLESAGCTVLGVVLNKTNATPAVRRGTIVDALVQRTASLKPAATPTRLARSWRRRPAADVTDSGASA</sequence>
<dbReference type="PANTHER" id="PTHR32309">
    <property type="entry name" value="TYROSINE-PROTEIN KINASE"/>
    <property type="match status" value="1"/>
</dbReference>
<evidence type="ECO:0000256" key="8">
    <source>
        <dbReference type="SAM" id="Coils"/>
    </source>
</evidence>
<feature type="coiled-coil region" evidence="8">
    <location>
        <begin position="323"/>
        <end position="386"/>
    </location>
</feature>
<dbReference type="Pfam" id="PF13807">
    <property type="entry name" value="GNVR"/>
    <property type="match status" value="1"/>
</dbReference>
<evidence type="ECO:0000256" key="3">
    <source>
        <dbReference type="ARBA" id="ARBA00022692"/>
    </source>
</evidence>
<proteinExistence type="predicted"/>
<feature type="transmembrane region" description="Helical" evidence="10">
    <location>
        <begin position="49"/>
        <end position="71"/>
    </location>
</feature>
<dbReference type="AlphaFoldDB" id="A0A1I4HEV9"/>
<reference evidence="15" key="1">
    <citation type="submission" date="2016-10" db="EMBL/GenBank/DDBJ databases">
        <authorList>
            <person name="Varghese N."/>
            <person name="Submissions S."/>
        </authorList>
    </citation>
    <scope>NUCLEOTIDE SEQUENCE [LARGE SCALE GENOMIC DNA]</scope>
    <source>
        <strain evidence="15">BL36</strain>
    </source>
</reference>
<evidence type="ECO:0000259" key="13">
    <source>
        <dbReference type="Pfam" id="PF13807"/>
    </source>
</evidence>
<keyword evidence="4" id="KW-0547">Nucleotide-binding</keyword>